<proteinExistence type="predicted"/>
<feature type="region of interest" description="Disordered" evidence="1">
    <location>
        <begin position="71"/>
        <end position="100"/>
    </location>
</feature>
<gene>
    <name evidence="2" type="ORF">K0M31_010340</name>
</gene>
<evidence type="ECO:0000313" key="2">
    <source>
        <dbReference type="EMBL" id="KAK1121541.1"/>
    </source>
</evidence>
<comment type="caution">
    <text evidence="2">The sequence shown here is derived from an EMBL/GenBank/DDBJ whole genome shotgun (WGS) entry which is preliminary data.</text>
</comment>
<accession>A0AA40FLS8</accession>
<dbReference type="EMBL" id="JAHYIQ010000026">
    <property type="protein sequence ID" value="KAK1121541.1"/>
    <property type="molecule type" value="Genomic_DNA"/>
</dbReference>
<sequence>MEYGICSMISLNLPITPTLKLSLSKELSSQMHEFEDIPVGFKVAGAENSRPKTKRPRASVTSRMLPRIKFGSKFSKSESRADSASKERAKSQRAKLTKSPLVKQTAGVYTGSRERNKKEEKWGETLLIGMIGGMKRQGK</sequence>
<evidence type="ECO:0000256" key="1">
    <source>
        <dbReference type="SAM" id="MobiDB-lite"/>
    </source>
</evidence>
<organism evidence="2 3">
    <name type="scientific">Melipona bicolor</name>
    <dbReference type="NCBI Taxonomy" id="60889"/>
    <lineage>
        <taxon>Eukaryota</taxon>
        <taxon>Metazoa</taxon>
        <taxon>Ecdysozoa</taxon>
        <taxon>Arthropoda</taxon>
        <taxon>Hexapoda</taxon>
        <taxon>Insecta</taxon>
        <taxon>Pterygota</taxon>
        <taxon>Neoptera</taxon>
        <taxon>Endopterygota</taxon>
        <taxon>Hymenoptera</taxon>
        <taxon>Apocrita</taxon>
        <taxon>Aculeata</taxon>
        <taxon>Apoidea</taxon>
        <taxon>Anthophila</taxon>
        <taxon>Apidae</taxon>
        <taxon>Melipona</taxon>
    </lineage>
</organism>
<name>A0AA40FLS8_9HYME</name>
<keyword evidence="3" id="KW-1185">Reference proteome</keyword>
<reference evidence="2" key="1">
    <citation type="submission" date="2021-10" db="EMBL/GenBank/DDBJ databases">
        <title>Melipona bicolor Genome sequencing and assembly.</title>
        <authorList>
            <person name="Araujo N.S."/>
            <person name="Arias M.C."/>
        </authorList>
    </citation>
    <scope>NUCLEOTIDE SEQUENCE</scope>
    <source>
        <strain evidence="2">USP_2M_L1-L4_2017</strain>
        <tissue evidence="2">Whole body</tissue>
    </source>
</reference>
<protein>
    <submittedName>
        <fullName evidence="2">Uncharacterized protein</fullName>
    </submittedName>
</protein>
<feature type="compositionally biased region" description="Basic and acidic residues" evidence="1">
    <location>
        <begin position="75"/>
        <end position="90"/>
    </location>
</feature>
<dbReference type="AlphaFoldDB" id="A0AA40FLS8"/>
<evidence type="ECO:0000313" key="3">
    <source>
        <dbReference type="Proteomes" id="UP001177670"/>
    </source>
</evidence>
<dbReference type="Proteomes" id="UP001177670">
    <property type="component" value="Unassembled WGS sequence"/>
</dbReference>